<dbReference type="SUPFAM" id="SSF56322">
    <property type="entry name" value="ADC synthase"/>
    <property type="match status" value="1"/>
</dbReference>
<evidence type="ECO:0000313" key="8">
    <source>
        <dbReference type="Proteomes" id="UP000525652"/>
    </source>
</evidence>
<accession>A0A7X1E3H0</accession>
<sequence length="466" mass="51199">METLSSHHFGSRDRKGLLAFLQYCQHQAQSDGKPRIGSIALQVRDLDPLAVLQSIREVGEPHLYLERRAVSVSGAESVAFLNATGPERFQAVREFTESWSSRIIATGDLDGWFSGPLFFQAFAFAAGNEPSATVFLPKWQICRTERECIAVANLLIEPETVLEPEADRVLRAHGAFSNPSGFASVEAPHLGSVKIRREDPELYRARVSEALHSIGEGRVAKVVLSRWMELIAEKDFRPLETLRGLREAYPDCFAFSYSRGEGASWIGATPERLIQLSGGRFETEALAGSAPRGQSLAEDTVRGHELLSSDKDLREHAYVVQTIRKGLEELGLSPEVGQHPHLLRLSNVQHLRTPISGVLQPERALLDFTERLHPTPAVGGVPRNAAVELIQELEPFSRGLYTGFLGWQKPGGEGEAVVALRTARMEGKTARLYAGGGIVEGSDPDQELKETEFKLLAMAHALGADL</sequence>
<protein>
    <recommendedName>
        <fullName evidence="3">isochorismate synthase</fullName>
        <ecNumber evidence="3">5.4.4.2</ecNumber>
    </recommendedName>
    <alternativeName>
        <fullName evidence="5">Isochorismate mutase</fullName>
    </alternativeName>
</protein>
<reference evidence="7 8" key="1">
    <citation type="submission" date="2020-07" db="EMBL/GenBank/DDBJ databases">
        <authorList>
            <person name="Feng X."/>
        </authorList>
    </citation>
    <scope>NUCLEOTIDE SEQUENCE [LARGE SCALE GENOMIC DNA]</scope>
    <source>
        <strain evidence="7 8">JCM14086</strain>
    </source>
</reference>
<dbReference type="Pfam" id="PF00425">
    <property type="entry name" value="Chorismate_bind"/>
    <property type="match status" value="1"/>
</dbReference>
<evidence type="ECO:0000256" key="1">
    <source>
        <dbReference type="ARBA" id="ARBA00000799"/>
    </source>
</evidence>
<dbReference type="PANTHER" id="PTHR42839:SF2">
    <property type="entry name" value="ISOCHORISMATE SYNTHASE ENTC"/>
    <property type="match status" value="1"/>
</dbReference>
<evidence type="ECO:0000259" key="6">
    <source>
        <dbReference type="Pfam" id="PF00425"/>
    </source>
</evidence>
<dbReference type="InterPro" id="IPR015890">
    <property type="entry name" value="Chorismate_C"/>
</dbReference>
<dbReference type="NCBIfam" id="TIGR00543">
    <property type="entry name" value="isochor_syn"/>
    <property type="match status" value="1"/>
</dbReference>
<proteinExistence type="inferred from homology"/>
<dbReference type="Proteomes" id="UP000525652">
    <property type="component" value="Unassembled WGS sequence"/>
</dbReference>
<comment type="similarity">
    <text evidence="2">Belongs to the isochorismate synthase family.</text>
</comment>
<comment type="caution">
    <text evidence="7">The sequence shown here is derived from an EMBL/GenBank/DDBJ whole genome shotgun (WGS) entry which is preliminary data.</text>
</comment>
<dbReference type="AlphaFoldDB" id="A0A7X1E3H0"/>
<dbReference type="InterPro" id="IPR005801">
    <property type="entry name" value="ADC_synthase"/>
</dbReference>
<evidence type="ECO:0000256" key="4">
    <source>
        <dbReference type="ARBA" id="ARBA00023235"/>
    </source>
</evidence>
<organism evidence="7 8">
    <name type="scientific">Puniceicoccus vermicola</name>
    <dbReference type="NCBI Taxonomy" id="388746"/>
    <lineage>
        <taxon>Bacteria</taxon>
        <taxon>Pseudomonadati</taxon>
        <taxon>Verrucomicrobiota</taxon>
        <taxon>Opitutia</taxon>
        <taxon>Puniceicoccales</taxon>
        <taxon>Puniceicoccaceae</taxon>
        <taxon>Puniceicoccus</taxon>
    </lineage>
</organism>
<feature type="domain" description="Chorismate-utilising enzyme C-terminal" evidence="6">
    <location>
        <begin position="201"/>
        <end position="454"/>
    </location>
</feature>
<evidence type="ECO:0000256" key="2">
    <source>
        <dbReference type="ARBA" id="ARBA00005297"/>
    </source>
</evidence>
<dbReference type="Gene3D" id="3.60.120.10">
    <property type="entry name" value="Anthranilate synthase"/>
    <property type="match status" value="1"/>
</dbReference>
<dbReference type="RefSeq" id="WP_185691783.1">
    <property type="nucleotide sequence ID" value="NZ_JACHVA010000045.1"/>
</dbReference>
<dbReference type="EMBL" id="JACHVA010000045">
    <property type="protein sequence ID" value="MBC2601056.1"/>
    <property type="molecule type" value="Genomic_DNA"/>
</dbReference>
<evidence type="ECO:0000256" key="3">
    <source>
        <dbReference type="ARBA" id="ARBA00012824"/>
    </source>
</evidence>
<dbReference type="PANTHER" id="PTHR42839">
    <property type="entry name" value="ISOCHORISMATE SYNTHASE ENTC"/>
    <property type="match status" value="1"/>
</dbReference>
<keyword evidence="4 7" id="KW-0413">Isomerase</keyword>
<dbReference type="InterPro" id="IPR004561">
    <property type="entry name" value="IsoChor_synthase"/>
</dbReference>
<evidence type="ECO:0000256" key="5">
    <source>
        <dbReference type="ARBA" id="ARBA00041564"/>
    </source>
</evidence>
<dbReference type="GO" id="GO:0008909">
    <property type="term" value="F:isochorismate synthase activity"/>
    <property type="evidence" value="ECO:0007669"/>
    <property type="project" value="UniProtKB-EC"/>
</dbReference>
<dbReference type="EC" id="5.4.4.2" evidence="3"/>
<keyword evidence="8" id="KW-1185">Reference proteome</keyword>
<comment type="catalytic activity">
    <reaction evidence="1">
        <text>chorismate = isochorismate</text>
        <dbReference type="Rhea" id="RHEA:18985"/>
        <dbReference type="ChEBI" id="CHEBI:29748"/>
        <dbReference type="ChEBI" id="CHEBI:29780"/>
        <dbReference type="EC" id="5.4.4.2"/>
    </reaction>
</comment>
<name>A0A7X1E3H0_9BACT</name>
<gene>
    <name evidence="7" type="ORF">H5P30_04600</name>
</gene>
<evidence type="ECO:0000313" key="7">
    <source>
        <dbReference type="EMBL" id="MBC2601056.1"/>
    </source>
</evidence>